<dbReference type="RefSeq" id="XP_066674456.1">
    <property type="nucleotide sequence ID" value="XM_066804683.1"/>
</dbReference>
<reference evidence="2 3" key="1">
    <citation type="submission" date="2023-01" db="EMBL/GenBank/DDBJ databases">
        <title>Analysis of 21 Apiospora genomes using comparative genomics revels a genus with tremendous synthesis potential of carbohydrate active enzymes and secondary metabolites.</title>
        <authorList>
            <person name="Sorensen T."/>
        </authorList>
    </citation>
    <scope>NUCLEOTIDE SEQUENCE [LARGE SCALE GENOMIC DNA]</scope>
    <source>
        <strain evidence="2 3">CBS 114990</strain>
    </source>
</reference>
<organism evidence="2 3">
    <name type="scientific">Apiospora hydei</name>
    <dbReference type="NCBI Taxonomy" id="1337664"/>
    <lineage>
        <taxon>Eukaryota</taxon>
        <taxon>Fungi</taxon>
        <taxon>Dikarya</taxon>
        <taxon>Ascomycota</taxon>
        <taxon>Pezizomycotina</taxon>
        <taxon>Sordariomycetes</taxon>
        <taxon>Xylariomycetidae</taxon>
        <taxon>Amphisphaeriales</taxon>
        <taxon>Apiosporaceae</taxon>
        <taxon>Apiospora</taxon>
    </lineage>
</organism>
<feature type="compositionally biased region" description="Polar residues" evidence="1">
    <location>
        <begin position="27"/>
        <end position="36"/>
    </location>
</feature>
<evidence type="ECO:0000313" key="2">
    <source>
        <dbReference type="EMBL" id="KAK8093683.1"/>
    </source>
</evidence>
<dbReference type="Proteomes" id="UP001433268">
    <property type="component" value="Unassembled WGS sequence"/>
</dbReference>
<sequence length="321" mass="36092">MSSKSVKYSDGSRPGHKGRHDHDSGVGSLSSEQASTGGRPDRRFTAEDIERQRRSPRALQEALRAKDDEILQVKEKYNELLAANKQLHSDRRGYEKDYAKLCDENSALQARESQLQARVNALEVSNEQLSSENEKLTTDNYNLKRRLGTTTSVTSDSDFAMSGGLGEGLPHRTRSRRESKHQSPNMDNMKDRIKPPKDEPKPSSKSSSHGRRRSMSSTSKPPYIEEQPVQPVDDVVSRRPPVSYSGQYSALSYDNYTASTMGTVSYNQLQPARESNMPRTVPDSRSSTSSYQEPTGNYVAHPLPQPPAPDTRRHEHRRPKH</sequence>
<gene>
    <name evidence="2" type="ORF">PG997_000368</name>
</gene>
<feature type="compositionally biased region" description="Basic and acidic residues" evidence="1">
    <location>
        <begin position="188"/>
        <end position="202"/>
    </location>
</feature>
<name>A0ABR1XAH5_9PEZI</name>
<feature type="compositionally biased region" description="Low complexity" evidence="1">
    <location>
        <begin position="227"/>
        <end position="243"/>
    </location>
</feature>
<feature type="region of interest" description="Disordered" evidence="1">
    <location>
        <begin position="1"/>
        <end position="61"/>
    </location>
</feature>
<evidence type="ECO:0000313" key="3">
    <source>
        <dbReference type="Proteomes" id="UP001433268"/>
    </source>
</evidence>
<keyword evidence="3" id="KW-1185">Reference proteome</keyword>
<feature type="region of interest" description="Disordered" evidence="1">
    <location>
        <begin position="124"/>
        <end position="247"/>
    </location>
</feature>
<dbReference type="EMBL" id="JAQQWN010000002">
    <property type="protein sequence ID" value="KAK8093683.1"/>
    <property type="molecule type" value="Genomic_DNA"/>
</dbReference>
<feature type="region of interest" description="Disordered" evidence="1">
    <location>
        <begin position="264"/>
        <end position="321"/>
    </location>
</feature>
<protein>
    <submittedName>
        <fullName evidence="2">Uncharacterized protein</fullName>
    </submittedName>
</protein>
<feature type="compositionally biased region" description="Basic and acidic residues" evidence="1">
    <location>
        <begin position="39"/>
        <end position="53"/>
    </location>
</feature>
<dbReference type="GeneID" id="92037743"/>
<accession>A0ABR1XAH5</accession>
<feature type="compositionally biased region" description="Polar residues" evidence="1">
    <location>
        <begin position="283"/>
        <end position="295"/>
    </location>
</feature>
<comment type="caution">
    <text evidence="2">The sequence shown here is derived from an EMBL/GenBank/DDBJ whole genome shotgun (WGS) entry which is preliminary data.</text>
</comment>
<proteinExistence type="predicted"/>
<feature type="compositionally biased region" description="Polar residues" evidence="1">
    <location>
        <begin position="148"/>
        <end position="157"/>
    </location>
</feature>
<evidence type="ECO:0000256" key="1">
    <source>
        <dbReference type="SAM" id="MobiDB-lite"/>
    </source>
</evidence>